<feature type="coiled-coil region" evidence="1">
    <location>
        <begin position="43"/>
        <end position="109"/>
    </location>
</feature>
<dbReference type="EMBL" id="BQXS01012601">
    <property type="protein sequence ID" value="GKT25642.1"/>
    <property type="molecule type" value="Genomic_DNA"/>
</dbReference>
<reference evidence="3" key="1">
    <citation type="submission" date="2022-03" db="EMBL/GenBank/DDBJ databases">
        <title>Draft genome sequence of Aduncisulcus paluster, a free-living microaerophilic Fornicata.</title>
        <authorList>
            <person name="Yuyama I."/>
            <person name="Kume K."/>
            <person name="Tamura T."/>
            <person name="Inagaki Y."/>
            <person name="Hashimoto T."/>
        </authorList>
    </citation>
    <scope>NUCLEOTIDE SEQUENCE</scope>
    <source>
        <strain evidence="3">NY0171</strain>
    </source>
</reference>
<feature type="compositionally biased region" description="Basic and acidic residues" evidence="2">
    <location>
        <begin position="18"/>
        <end position="27"/>
    </location>
</feature>
<dbReference type="Proteomes" id="UP001057375">
    <property type="component" value="Unassembled WGS sequence"/>
</dbReference>
<evidence type="ECO:0000256" key="1">
    <source>
        <dbReference type="SAM" id="Coils"/>
    </source>
</evidence>
<organism evidence="3 4">
    <name type="scientific">Aduncisulcus paluster</name>
    <dbReference type="NCBI Taxonomy" id="2918883"/>
    <lineage>
        <taxon>Eukaryota</taxon>
        <taxon>Metamonada</taxon>
        <taxon>Carpediemonas-like organisms</taxon>
        <taxon>Aduncisulcus</taxon>
    </lineage>
</organism>
<feature type="region of interest" description="Disordered" evidence="2">
    <location>
        <begin position="1"/>
        <end position="34"/>
    </location>
</feature>
<name>A0ABQ5K6I6_9EUKA</name>
<protein>
    <submittedName>
        <fullName evidence="3">Uncharacterized protein</fullName>
    </submittedName>
</protein>
<gene>
    <name evidence="3" type="ORF">ADUPG1_013102</name>
</gene>
<sequence>MMQKVKKRKKTFPSESIDSEKVTEKRIAPSSISSTSSVHVGDLEEYISDIRRAGDEYKELIDSRDAELIKLANSWTRGMQGMAQQRTDIDVLKREIEDLRFQLDINRETMESIIHEKTSRLYMNFYGGEGSLDLLSIKRIIKDIKTWLEDYRKKREELLQIRSQIEYLNFIHTQLDQEIGKFGTHDEIDSFLETESILDSTQSKAKAVSESIMVKMNSQREKKREMERLHDEIEQINKLIARVTTKLEAIMSFSFSIEGLSEVDQYRTRMLKIVESMQSISIDDSFTHIHDYLTKTEEYLSVASGEKARERETTGFMDAEGEEGEETRHKEKLLTEEKAESEAHLNLMIQLKAGYAQDHQEIAASGNIYGAARNLLYLRTLEHSTSKSLVDEKTRIVLEERKKNQKDLISARRTEGYEKSAASYDKREFLEDFGDLDDWSNEINDSIQCIHENYLITDLYSHQKLRALVADKKRLSKIKVVELGLDLSGYLEVRAEDPAGWTQEMKSVLSSLLSQCSTLVLTHSSHLDMIRRFCGFKCSHKKFSEVPLSGTLDSCPKFPNLRTVVLYGIDHYKKYPTKTAPALLHCLYCLSVCAESPLAVYFSNCNLFMALDHGITEPFGSRKTPIVPFFPSAKKIVALPPLLR</sequence>
<evidence type="ECO:0000313" key="3">
    <source>
        <dbReference type="EMBL" id="GKT25642.1"/>
    </source>
</evidence>
<comment type="caution">
    <text evidence="3">The sequence shown here is derived from an EMBL/GenBank/DDBJ whole genome shotgun (WGS) entry which is preliminary data.</text>
</comment>
<accession>A0ABQ5K6I6</accession>
<feature type="non-terminal residue" evidence="3">
    <location>
        <position position="644"/>
    </location>
</feature>
<feature type="compositionally biased region" description="Basic residues" evidence="2">
    <location>
        <begin position="1"/>
        <end position="11"/>
    </location>
</feature>
<proteinExistence type="predicted"/>
<evidence type="ECO:0000256" key="2">
    <source>
        <dbReference type="SAM" id="MobiDB-lite"/>
    </source>
</evidence>
<feature type="coiled-coil region" evidence="1">
    <location>
        <begin position="216"/>
        <end position="246"/>
    </location>
</feature>
<keyword evidence="1" id="KW-0175">Coiled coil</keyword>
<keyword evidence="4" id="KW-1185">Reference proteome</keyword>
<evidence type="ECO:0000313" key="4">
    <source>
        <dbReference type="Proteomes" id="UP001057375"/>
    </source>
</evidence>